<feature type="compositionally biased region" description="Basic and acidic residues" evidence="1">
    <location>
        <begin position="99"/>
        <end position="117"/>
    </location>
</feature>
<sequence length="160" mass="17979">MLFQRFIAPLTPLRATFINTWVCQIVSVRNVARWRRGEAQSKAGTLRGGCNETLSIVTLSVHDKPTYRGRKEMLLPLRLHSATGRLRHRGKTSTVNCRHNSEEPQVRVPRGETHDLTKLGPPSPADIKPSKTTRRKEPGSLTDGEGTEDAKEEEGRSRLM</sequence>
<protein>
    <submittedName>
        <fullName evidence="2">Uncharacterized protein</fullName>
    </submittedName>
</protein>
<name>A0A5B7HQR4_PORTR</name>
<evidence type="ECO:0000313" key="3">
    <source>
        <dbReference type="Proteomes" id="UP000324222"/>
    </source>
</evidence>
<feature type="region of interest" description="Disordered" evidence="1">
    <location>
        <begin position="85"/>
        <end position="160"/>
    </location>
</feature>
<proteinExistence type="predicted"/>
<reference evidence="2 3" key="1">
    <citation type="submission" date="2019-05" db="EMBL/GenBank/DDBJ databases">
        <title>Another draft genome of Portunus trituberculatus and its Hox gene families provides insights of decapod evolution.</title>
        <authorList>
            <person name="Jeong J.-H."/>
            <person name="Song I."/>
            <person name="Kim S."/>
            <person name="Choi T."/>
            <person name="Kim D."/>
            <person name="Ryu S."/>
            <person name="Kim W."/>
        </authorList>
    </citation>
    <scope>NUCLEOTIDE SEQUENCE [LARGE SCALE GENOMIC DNA]</scope>
    <source>
        <tissue evidence="2">Muscle</tissue>
    </source>
</reference>
<keyword evidence="3" id="KW-1185">Reference proteome</keyword>
<evidence type="ECO:0000256" key="1">
    <source>
        <dbReference type="SAM" id="MobiDB-lite"/>
    </source>
</evidence>
<dbReference type="Proteomes" id="UP000324222">
    <property type="component" value="Unassembled WGS sequence"/>
</dbReference>
<organism evidence="2 3">
    <name type="scientific">Portunus trituberculatus</name>
    <name type="common">Swimming crab</name>
    <name type="synonym">Neptunus trituberculatus</name>
    <dbReference type="NCBI Taxonomy" id="210409"/>
    <lineage>
        <taxon>Eukaryota</taxon>
        <taxon>Metazoa</taxon>
        <taxon>Ecdysozoa</taxon>
        <taxon>Arthropoda</taxon>
        <taxon>Crustacea</taxon>
        <taxon>Multicrustacea</taxon>
        <taxon>Malacostraca</taxon>
        <taxon>Eumalacostraca</taxon>
        <taxon>Eucarida</taxon>
        <taxon>Decapoda</taxon>
        <taxon>Pleocyemata</taxon>
        <taxon>Brachyura</taxon>
        <taxon>Eubrachyura</taxon>
        <taxon>Portunoidea</taxon>
        <taxon>Portunidae</taxon>
        <taxon>Portuninae</taxon>
        <taxon>Portunus</taxon>
    </lineage>
</organism>
<gene>
    <name evidence="2" type="ORF">E2C01_069174</name>
</gene>
<evidence type="ECO:0000313" key="2">
    <source>
        <dbReference type="EMBL" id="MPC74800.1"/>
    </source>
</evidence>
<accession>A0A5B7HQR4</accession>
<dbReference type="AlphaFoldDB" id="A0A5B7HQR4"/>
<dbReference type="EMBL" id="VSRR010039739">
    <property type="protein sequence ID" value="MPC74800.1"/>
    <property type="molecule type" value="Genomic_DNA"/>
</dbReference>
<comment type="caution">
    <text evidence="2">The sequence shown here is derived from an EMBL/GenBank/DDBJ whole genome shotgun (WGS) entry which is preliminary data.</text>
</comment>